<dbReference type="AlphaFoldDB" id="A0A0J7XXT6"/>
<proteinExistence type="predicted"/>
<dbReference type="Proteomes" id="UP000052268">
    <property type="component" value="Unassembled WGS sequence"/>
</dbReference>
<organism evidence="1 2">
    <name type="scientific">Novosphingobium barchaimii LL02</name>
    <dbReference type="NCBI Taxonomy" id="1114963"/>
    <lineage>
        <taxon>Bacteria</taxon>
        <taxon>Pseudomonadati</taxon>
        <taxon>Pseudomonadota</taxon>
        <taxon>Alphaproteobacteria</taxon>
        <taxon>Sphingomonadales</taxon>
        <taxon>Sphingomonadaceae</taxon>
        <taxon>Novosphingobium</taxon>
    </lineage>
</organism>
<dbReference type="EMBL" id="JACU01000004">
    <property type="protein sequence ID" value="KMS56491.1"/>
    <property type="molecule type" value="Genomic_DNA"/>
</dbReference>
<keyword evidence="2" id="KW-1185">Reference proteome</keyword>
<dbReference type="OrthoDB" id="467106at2"/>
<protein>
    <submittedName>
        <fullName evidence="1">Uncharacterized protein</fullName>
    </submittedName>
</protein>
<evidence type="ECO:0000313" key="2">
    <source>
        <dbReference type="Proteomes" id="UP000052268"/>
    </source>
</evidence>
<accession>A0A0J7XXT6</accession>
<evidence type="ECO:0000313" key="1">
    <source>
        <dbReference type="EMBL" id="KMS56491.1"/>
    </source>
</evidence>
<sequence>MSFAEALNHAGAKPAGKRPYFLDSQVERVLAITMAVAQELAVARQRADTLERLLLDKGVLSAGEIDAFAPDRAASAERQMWNQEYIARILRIVQQENEAAMFGEDVASGDVGDELAGEK</sequence>
<dbReference type="PATRIC" id="fig|1114963.3.peg.2107"/>
<name>A0A0J7XXT6_9SPHN</name>
<dbReference type="RefSeq" id="WP_059151343.1">
    <property type="nucleotide sequence ID" value="NZ_KQ130453.1"/>
</dbReference>
<gene>
    <name evidence="1" type="ORF">V474_16365</name>
</gene>
<reference evidence="1 2" key="1">
    <citation type="journal article" date="2015" name="G3 (Bethesda)">
        <title>Insights into Ongoing Evolution of the Hexachlorocyclohexane Catabolic Pathway from Comparative Genomics of Ten Sphingomonadaceae Strains.</title>
        <authorList>
            <person name="Pearce S.L."/>
            <person name="Oakeshott J.G."/>
            <person name="Pandey G."/>
        </authorList>
    </citation>
    <scope>NUCLEOTIDE SEQUENCE [LARGE SCALE GENOMIC DNA]</scope>
    <source>
        <strain evidence="1 2">LL02</strain>
    </source>
</reference>
<comment type="caution">
    <text evidence="1">The sequence shown here is derived from an EMBL/GenBank/DDBJ whole genome shotgun (WGS) entry which is preliminary data.</text>
</comment>